<dbReference type="InterPro" id="IPR014710">
    <property type="entry name" value="RmlC-like_jellyroll"/>
</dbReference>
<proteinExistence type="predicted"/>
<reference evidence="3" key="1">
    <citation type="submission" date="2013-03" db="EMBL/GenBank/DDBJ databases">
        <title>The Genome Sequence of Anopheles epiroticus epiroticus2.</title>
        <authorList>
            <consortium name="The Broad Institute Genomics Platform"/>
            <person name="Neafsey D.E."/>
            <person name="Howell P."/>
            <person name="Walker B."/>
            <person name="Young S.K."/>
            <person name="Zeng Q."/>
            <person name="Gargeya S."/>
            <person name="Fitzgerald M."/>
            <person name="Haas B."/>
            <person name="Abouelleil A."/>
            <person name="Allen A.W."/>
            <person name="Alvarado L."/>
            <person name="Arachchi H.M."/>
            <person name="Berlin A.M."/>
            <person name="Chapman S.B."/>
            <person name="Gainer-Dewar J."/>
            <person name="Goldberg J."/>
            <person name="Griggs A."/>
            <person name="Gujja S."/>
            <person name="Hansen M."/>
            <person name="Howarth C."/>
            <person name="Imamovic A."/>
            <person name="Ireland A."/>
            <person name="Larimer J."/>
            <person name="McCowan C."/>
            <person name="Murphy C."/>
            <person name="Pearson M."/>
            <person name="Poon T.W."/>
            <person name="Priest M."/>
            <person name="Roberts A."/>
            <person name="Saif S."/>
            <person name="Shea T."/>
            <person name="Sisk P."/>
            <person name="Sykes S."/>
            <person name="Wortman J."/>
            <person name="Nusbaum C."/>
            <person name="Birren B."/>
        </authorList>
    </citation>
    <scope>NUCLEOTIDE SEQUENCE [LARGE SCALE GENOMIC DNA]</scope>
    <source>
        <strain evidence="3">Epiroticus2</strain>
    </source>
</reference>
<dbReference type="Gene3D" id="2.60.120.10">
    <property type="entry name" value="Jelly Rolls"/>
    <property type="match status" value="1"/>
</dbReference>
<organism evidence="2 3">
    <name type="scientific">Anopheles epiroticus</name>
    <dbReference type="NCBI Taxonomy" id="199890"/>
    <lineage>
        <taxon>Eukaryota</taxon>
        <taxon>Metazoa</taxon>
        <taxon>Ecdysozoa</taxon>
        <taxon>Arthropoda</taxon>
        <taxon>Hexapoda</taxon>
        <taxon>Insecta</taxon>
        <taxon>Pterygota</taxon>
        <taxon>Neoptera</taxon>
        <taxon>Endopterygota</taxon>
        <taxon>Diptera</taxon>
        <taxon>Nematocera</taxon>
        <taxon>Culicoidea</taxon>
        <taxon>Culicidae</taxon>
        <taxon>Anophelinae</taxon>
        <taxon>Anopheles</taxon>
    </lineage>
</organism>
<feature type="domain" description="JmjC" evidence="1">
    <location>
        <begin position="137"/>
        <end position="335"/>
    </location>
</feature>
<dbReference type="InterPro" id="IPR041667">
    <property type="entry name" value="Cupin_8"/>
</dbReference>
<evidence type="ECO:0000313" key="3">
    <source>
        <dbReference type="Proteomes" id="UP000075885"/>
    </source>
</evidence>
<accession>A0A182PJR4</accession>
<dbReference type="SUPFAM" id="SSF51197">
    <property type="entry name" value="Clavaminate synthase-like"/>
    <property type="match status" value="1"/>
</dbReference>
<dbReference type="PROSITE" id="PS51184">
    <property type="entry name" value="JMJC"/>
    <property type="match status" value="1"/>
</dbReference>
<dbReference type="PANTHER" id="PTHR12461">
    <property type="entry name" value="HYPOXIA-INDUCIBLE FACTOR 1 ALPHA INHIBITOR-RELATED"/>
    <property type="match status" value="1"/>
</dbReference>
<name>A0A182PJR4_9DIPT</name>
<dbReference type="SMART" id="SM00558">
    <property type="entry name" value="JmjC"/>
    <property type="match status" value="1"/>
</dbReference>
<dbReference type="STRING" id="199890.A0A182PJR4"/>
<dbReference type="VEuPathDB" id="VectorBase:AEPI007178"/>
<sequence length="342" mass="40118">MNNPDLRAAFQFLTSESKDLFLPPNIPETYGIPSPLKFVRDNVAKNLPLIMRNAVNDWPAVQKWNSKYFREAIPEKEVTVAITPNGYADGLAFHQEEEYFVLPLEQTMRMEDFLNALDHKDPDVVPYIQRQNSNLTEDFQELWMDVKQNSLNFASEAFNKEPDAINFWMGDERAITSSKLRRTQLSRDIGAFLKLFYRSTVHKDPYENIYCVISGYKDFILIPPIDLHNVPRRKYPMGIYMQQNDDSIVIEPVVDKKGQPGLIEWVSVDPLNPDLERFPCYADATTYEIRLNAGDLLYLPSLWYHHVRQSHKCIAINFWYDMDYDARYCFYKMMEKLCNYGQ</sequence>
<dbReference type="Pfam" id="PF13621">
    <property type="entry name" value="Cupin_8"/>
    <property type="match status" value="1"/>
</dbReference>
<dbReference type="PANTHER" id="PTHR12461:SF99">
    <property type="entry name" value="BIFUNCTIONAL PEPTIDASE AND (3S)-LYSYL HYDROXYLASE JMJD7"/>
    <property type="match status" value="1"/>
</dbReference>
<protein>
    <recommendedName>
        <fullName evidence="1">JmjC domain-containing protein</fullName>
    </recommendedName>
</protein>
<evidence type="ECO:0000259" key="1">
    <source>
        <dbReference type="PROSITE" id="PS51184"/>
    </source>
</evidence>
<dbReference type="InterPro" id="IPR003347">
    <property type="entry name" value="JmjC_dom"/>
</dbReference>
<dbReference type="EnsemblMetazoa" id="AEPI007178-RA">
    <property type="protein sequence ID" value="AEPI007178-PA"/>
    <property type="gene ID" value="AEPI007178"/>
</dbReference>
<keyword evidence="3" id="KW-1185">Reference proteome</keyword>
<dbReference type="AlphaFoldDB" id="A0A182PJR4"/>
<reference evidence="2" key="2">
    <citation type="submission" date="2020-05" db="UniProtKB">
        <authorList>
            <consortium name="EnsemblMetazoa"/>
        </authorList>
    </citation>
    <scope>IDENTIFICATION</scope>
    <source>
        <strain evidence="2">Epiroticus2</strain>
    </source>
</reference>
<evidence type="ECO:0000313" key="2">
    <source>
        <dbReference type="EnsemblMetazoa" id="AEPI007178-PA"/>
    </source>
</evidence>
<dbReference type="Proteomes" id="UP000075885">
    <property type="component" value="Unassembled WGS sequence"/>
</dbReference>